<dbReference type="Proteomes" id="UP000268446">
    <property type="component" value="Unassembled WGS sequence"/>
</dbReference>
<dbReference type="Proteomes" id="UP000269499">
    <property type="component" value="Unassembled WGS sequence"/>
</dbReference>
<name>A0A497EX01_9CREN</name>
<evidence type="ECO:0000313" key="2">
    <source>
        <dbReference type="EMBL" id="RLE55968.1"/>
    </source>
</evidence>
<comment type="caution">
    <text evidence="1">The sequence shown here is derived from an EMBL/GenBank/DDBJ whole genome shotgun (WGS) entry which is preliminary data.</text>
</comment>
<dbReference type="EMBL" id="QMQZ01000024">
    <property type="protein sequence ID" value="RLE51903.1"/>
    <property type="molecule type" value="Genomic_DNA"/>
</dbReference>
<reference evidence="3 4" key="1">
    <citation type="submission" date="2018-06" db="EMBL/GenBank/DDBJ databases">
        <title>Extensive metabolic versatility and redundancy in microbially diverse, dynamic hydrothermal sediments.</title>
        <authorList>
            <person name="Dombrowski N."/>
            <person name="Teske A."/>
            <person name="Baker B.J."/>
        </authorList>
    </citation>
    <scope>NUCLEOTIDE SEQUENCE [LARGE SCALE GENOMIC DNA]</scope>
    <source>
        <strain evidence="2">B20_G2</strain>
        <strain evidence="1">B29_G17</strain>
    </source>
</reference>
<dbReference type="AlphaFoldDB" id="A0A497EX01"/>
<sequence length="215" mass="24544">MTSWTINALKSRIESNGWKVVTLFGLKLERVISALACKWKPSLLIVDMPLLTDLDEDVFILEVSGSLSKCIRSLSSICSDVKCIFYTALQQYTSMQFHFPPIVRRFELRAKRAAISRLLLSEFKVLSTIAFAYGVERLIIVSPVKCTNIMGKWLLLPYFPDVVAKISDAIFWVRKEKLCQLKPELLSFTREGACHPDLSEKLAFEILRNWSVAYS</sequence>
<protein>
    <submittedName>
        <fullName evidence="1">Uncharacterized protein</fullName>
    </submittedName>
</protein>
<dbReference type="EMBL" id="QMRA01000001">
    <property type="protein sequence ID" value="RLE55968.1"/>
    <property type="molecule type" value="Genomic_DNA"/>
</dbReference>
<evidence type="ECO:0000313" key="3">
    <source>
        <dbReference type="Proteomes" id="UP000268446"/>
    </source>
</evidence>
<organism evidence="1 3">
    <name type="scientific">Thermoproteota archaeon</name>
    <dbReference type="NCBI Taxonomy" id="2056631"/>
    <lineage>
        <taxon>Archaea</taxon>
        <taxon>Thermoproteota</taxon>
    </lineage>
</organism>
<proteinExistence type="predicted"/>
<accession>A0A497EX01</accession>
<evidence type="ECO:0000313" key="4">
    <source>
        <dbReference type="Proteomes" id="UP000269499"/>
    </source>
</evidence>
<gene>
    <name evidence="1" type="ORF">DRJ20_01235</name>
    <name evidence="2" type="ORF">DRJ26_00055</name>
</gene>
<evidence type="ECO:0000313" key="1">
    <source>
        <dbReference type="EMBL" id="RLE51903.1"/>
    </source>
</evidence>